<sequence length="62" mass="7218">MSMALHRILALLSFDMRNYRLFFDKSVYRKDPLAKLSPQQIANLHQVRVHAARPDRAARDAP</sequence>
<dbReference type="Proteomes" id="UP001303473">
    <property type="component" value="Unassembled WGS sequence"/>
</dbReference>
<dbReference type="EMBL" id="MU853790">
    <property type="protein sequence ID" value="KAK3940929.1"/>
    <property type="molecule type" value="Genomic_DNA"/>
</dbReference>
<gene>
    <name evidence="1" type="ORF">QBC46DRAFT_341119</name>
</gene>
<protein>
    <submittedName>
        <fullName evidence="1">Uncharacterized protein</fullName>
    </submittedName>
</protein>
<proteinExistence type="predicted"/>
<evidence type="ECO:0000313" key="1">
    <source>
        <dbReference type="EMBL" id="KAK3940929.1"/>
    </source>
</evidence>
<evidence type="ECO:0000313" key="2">
    <source>
        <dbReference type="Proteomes" id="UP001303473"/>
    </source>
</evidence>
<accession>A0AAN6N860</accession>
<comment type="caution">
    <text evidence="1">The sequence shown here is derived from an EMBL/GenBank/DDBJ whole genome shotgun (WGS) entry which is preliminary data.</text>
</comment>
<organism evidence="1 2">
    <name type="scientific">Diplogelasinospora grovesii</name>
    <dbReference type="NCBI Taxonomy" id="303347"/>
    <lineage>
        <taxon>Eukaryota</taxon>
        <taxon>Fungi</taxon>
        <taxon>Dikarya</taxon>
        <taxon>Ascomycota</taxon>
        <taxon>Pezizomycotina</taxon>
        <taxon>Sordariomycetes</taxon>
        <taxon>Sordariomycetidae</taxon>
        <taxon>Sordariales</taxon>
        <taxon>Diplogelasinosporaceae</taxon>
        <taxon>Diplogelasinospora</taxon>
    </lineage>
</organism>
<dbReference type="AlphaFoldDB" id="A0AAN6N860"/>
<reference evidence="2" key="1">
    <citation type="journal article" date="2023" name="Mol. Phylogenet. Evol.">
        <title>Genome-scale phylogeny and comparative genomics of the fungal order Sordariales.</title>
        <authorList>
            <person name="Hensen N."/>
            <person name="Bonometti L."/>
            <person name="Westerberg I."/>
            <person name="Brannstrom I.O."/>
            <person name="Guillou S."/>
            <person name="Cros-Aarteil S."/>
            <person name="Calhoun S."/>
            <person name="Haridas S."/>
            <person name="Kuo A."/>
            <person name="Mondo S."/>
            <person name="Pangilinan J."/>
            <person name="Riley R."/>
            <person name="LaButti K."/>
            <person name="Andreopoulos B."/>
            <person name="Lipzen A."/>
            <person name="Chen C."/>
            <person name="Yan M."/>
            <person name="Daum C."/>
            <person name="Ng V."/>
            <person name="Clum A."/>
            <person name="Steindorff A."/>
            <person name="Ohm R.A."/>
            <person name="Martin F."/>
            <person name="Silar P."/>
            <person name="Natvig D.O."/>
            <person name="Lalanne C."/>
            <person name="Gautier V."/>
            <person name="Ament-Velasquez S.L."/>
            <person name="Kruys A."/>
            <person name="Hutchinson M.I."/>
            <person name="Powell A.J."/>
            <person name="Barry K."/>
            <person name="Miller A.N."/>
            <person name="Grigoriev I.V."/>
            <person name="Debuchy R."/>
            <person name="Gladieux P."/>
            <person name="Hiltunen Thoren M."/>
            <person name="Johannesson H."/>
        </authorList>
    </citation>
    <scope>NUCLEOTIDE SEQUENCE [LARGE SCALE GENOMIC DNA]</scope>
    <source>
        <strain evidence="2">CBS 340.73</strain>
    </source>
</reference>
<name>A0AAN6N860_9PEZI</name>
<keyword evidence="2" id="KW-1185">Reference proteome</keyword>